<name>A0A177EXZ1_9EURO</name>
<dbReference type="NCBIfam" id="TIGR02118">
    <property type="entry name" value="EthD family reductase"/>
    <property type="match status" value="1"/>
</dbReference>
<evidence type="ECO:0000313" key="2">
    <source>
        <dbReference type="EMBL" id="OAG36944.1"/>
    </source>
</evidence>
<dbReference type="InterPro" id="IPR011008">
    <property type="entry name" value="Dimeric_a/b-barrel"/>
</dbReference>
<dbReference type="InterPro" id="IPR009799">
    <property type="entry name" value="EthD_dom"/>
</dbReference>
<evidence type="ECO:0000313" key="3">
    <source>
        <dbReference type="Proteomes" id="UP000077002"/>
    </source>
</evidence>
<evidence type="ECO:0008006" key="4">
    <source>
        <dbReference type="Google" id="ProtNLM"/>
    </source>
</evidence>
<dbReference type="GO" id="GO:0016491">
    <property type="term" value="F:oxidoreductase activity"/>
    <property type="evidence" value="ECO:0007669"/>
    <property type="project" value="InterPro"/>
</dbReference>
<proteinExistence type="inferred from homology"/>
<comment type="caution">
    <text evidence="2">The sequence shown here is derived from an EMBL/GenBank/DDBJ whole genome shotgun (WGS) entry which is preliminary data.</text>
</comment>
<sequence>MGAIFIANYPRPADNNYKFDMDYYLKVHMPLQLKHHKPYGMRSYHVIQPEKETPYGTSPYVVQTIEFWDSVEGFFKALKEASQEPSDDIPKYTDIKAPFPIIGEIKGSWVDSTFELKH</sequence>
<dbReference type="RefSeq" id="XP_022508896.1">
    <property type="nucleotide sequence ID" value="XM_022658846.1"/>
</dbReference>
<accession>A0A177EXZ1</accession>
<dbReference type="PANTHER" id="PTHR40260:SF2">
    <property type="entry name" value="BLR8190 PROTEIN"/>
    <property type="match status" value="1"/>
</dbReference>
<dbReference type="Proteomes" id="UP000077002">
    <property type="component" value="Unassembled WGS sequence"/>
</dbReference>
<dbReference type="EMBL" id="LVKK01000081">
    <property type="protein sequence ID" value="OAG36944.1"/>
    <property type="molecule type" value="Genomic_DNA"/>
</dbReference>
<dbReference type="PANTHER" id="PTHR40260">
    <property type="entry name" value="BLR8190 PROTEIN"/>
    <property type="match status" value="1"/>
</dbReference>
<keyword evidence="3" id="KW-1185">Reference proteome</keyword>
<dbReference type="SUPFAM" id="SSF54909">
    <property type="entry name" value="Dimeric alpha+beta barrel"/>
    <property type="match status" value="1"/>
</dbReference>
<comment type="similarity">
    <text evidence="1">Belongs to the tpcK family.</text>
</comment>
<evidence type="ECO:0000256" key="1">
    <source>
        <dbReference type="ARBA" id="ARBA00005986"/>
    </source>
</evidence>
<dbReference type="AlphaFoldDB" id="A0A177EXZ1"/>
<protein>
    <recommendedName>
        <fullName evidence="4">EthD domain-containing protein</fullName>
    </recommendedName>
</protein>
<dbReference type="OrthoDB" id="4892971at2759"/>
<gene>
    <name evidence="2" type="ORF">AYO21_08905</name>
</gene>
<dbReference type="Gene3D" id="3.30.70.100">
    <property type="match status" value="1"/>
</dbReference>
<organism evidence="2 3">
    <name type="scientific">Fonsecaea monophora</name>
    <dbReference type="NCBI Taxonomy" id="254056"/>
    <lineage>
        <taxon>Eukaryota</taxon>
        <taxon>Fungi</taxon>
        <taxon>Dikarya</taxon>
        <taxon>Ascomycota</taxon>
        <taxon>Pezizomycotina</taxon>
        <taxon>Eurotiomycetes</taxon>
        <taxon>Chaetothyriomycetidae</taxon>
        <taxon>Chaetothyriales</taxon>
        <taxon>Herpotrichiellaceae</taxon>
        <taxon>Fonsecaea</taxon>
    </lineage>
</organism>
<reference evidence="2 3" key="1">
    <citation type="submission" date="2016-03" db="EMBL/GenBank/DDBJ databases">
        <title>Draft genome sequence of the Fonsecaea monophora CBS 269.37.</title>
        <authorList>
            <person name="Bombassaro A."/>
            <person name="Vinicius W.A."/>
            <person name="De Hoog S."/>
            <person name="Sun J."/>
            <person name="Souza E.M."/>
            <person name="Raittz R.T."/>
            <person name="Costa F."/>
            <person name="Leao A.C."/>
            <person name="Tadra-Sfeir M.Z."/>
            <person name="Baura V."/>
            <person name="Balsanelli E."/>
            <person name="Pedrosa F.O."/>
            <person name="Moreno L.F."/>
            <person name="Steffens M.B."/>
            <person name="Xi L."/>
            <person name="Bocca A.L."/>
            <person name="Felipe M.S."/>
            <person name="Teixeira M."/>
            <person name="Telles Filho F.Q."/>
            <person name="Azevedo C.M."/>
            <person name="Gomes R."/>
            <person name="Vicente V.A."/>
        </authorList>
    </citation>
    <scope>NUCLEOTIDE SEQUENCE [LARGE SCALE GENOMIC DNA]</scope>
    <source>
        <strain evidence="2 3">CBS 269.37</strain>
    </source>
</reference>
<dbReference type="GeneID" id="34604046"/>